<evidence type="ECO:0000313" key="1">
    <source>
        <dbReference type="EMBL" id="KMM71910.1"/>
    </source>
</evidence>
<dbReference type="Proteomes" id="UP000054567">
    <property type="component" value="Unassembled WGS sequence"/>
</dbReference>
<sequence length="156" mass="18429">MEIQRDSNNKESKEKSFSFPFLYKLVISIPRMGICAEYLSLHRITRGRMSLPQVMQKLHITGYKRVTGVRSESSNFNQQNQEYVFKMYRTNHWKFYSLRVGMQPVNHKLRMRLELKTGDTLKALRTDDYKTYVGSTEYVDASDMVVMVRPMTVARK</sequence>
<gene>
    <name evidence="1" type="ORF">CPAG_08210</name>
</gene>
<dbReference type="EMBL" id="DS268113">
    <property type="protein sequence ID" value="KMM71910.1"/>
    <property type="molecule type" value="Genomic_DNA"/>
</dbReference>
<evidence type="ECO:0000313" key="2">
    <source>
        <dbReference type="Proteomes" id="UP000054567"/>
    </source>
</evidence>
<reference evidence="2" key="3">
    <citation type="journal article" date="2010" name="Genome Res.">
        <title>Population genomic sequencing of Coccidioides fungi reveals recent hybridization and transposon control.</title>
        <authorList>
            <person name="Neafsey D.E."/>
            <person name="Barker B.M."/>
            <person name="Sharpton T.J."/>
            <person name="Stajich J.E."/>
            <person name="Park D.J."/>
            <person name="Whiston E."/>
            <person name="Hung C.-Y."/>
            <person name="McMahan C."/>
            <person name="White J."/>
            <person name="Sykes S."/>
            <person name="Heiman D."/>
            <person name="Young S."/>
            <person name="Zeng Q."/>
            <person name="Abouelleil A."/>
            <person name="Aftuck L."/>
            <person name="Bessette D."/>
            <person name="Brown A."/>
            <person name="FitzGerald M."/>
            <person name="Lui A."/>
            <person name="Macdonald J.P."/>
            <person name="Priest M."/>
            <person name="Orbach M.J."/>
            <person name="Galgiani J.N."/>
            <person name="Kirkland T.N."/>
            <person name="Cole G.T."/>
            <person name="Birren B.W."/>
            <person name="Henn M.R."/>
            <person name="Taylor J.W."/>
            <person name="Rounsley S.D."/>
        </authorList>
    </citation>
    <scope>NUCLEOTIDE SEQUENCE [LARGE SCALE GENOMIC DNA]</scope>
    <source>
        <strain evidence="2">RMSCC 3488</strain>
    </source>
</reference>
<reference evidence="1 2" key="1">
    <citation type="submission" date="2007-06" db="EMBL/GenBank/DDBJ databases">
        <title>The Genome Sequence of Coccidioides posadasii RMSCC_3488.</title>
        <authorList>
            <consortium name="Coccidioides Genome Resources Consortium"/>
            <consortium name="The Broad Institute Genome Sequencing Platform"/>
            <person name="Henn M.R."/>
            <person name="Sykes S."/>
            <person name="Young S."/>
            <person name="Jaffe D."/>
            <person name="Berlin A."/>
            <person name="Alvarez P."/>
            <person name="Butler J."/>
            <person name="Gnerre S."/>
            <person name="Grabherr M."/>
            <person name="Mauceli E."/>
            <person name="Brockman W."/>
            <person name="Kodira C."/>
            <person name="Alvarado L."/>
            <person name="Zeng Q."/>
            <person name="Crawford M."/>
            <person name="Antoine C."/>
            <person name="Devon K."/>
            <person name="Galgiani J."/>
            <person name="Orsborn K."/>
            <person name="Lewis M.L."/>
            <person name="Nusbaum C."/>
            <person name="Galagan J."/>
            <person name="Birren B."/>
        </authorList>
    </citation>
    <scope>NUCLEOTIDE SEQUENCE [LARGE SCALE GENOMIC DNA]</scope>
    <source>
        <strain evidence="1 2">RMSCC 3488</strain>
    </source>
</reference>
<organism evidence="1 2">
    <name type="scientific">Coccidioides posadasii RMSCC 3488</name>
    <dbReference type="NCBI Taxonomy" id="454284"/>
    <lineage>
        <taxon>Eukaryota</taxon>
        <taxon>Fungi</taxon>
        <taxon>Dikarya</taxon>
        <taxon>Ascomycota</taxon>
        <taxon>Pezizomycotina</taxon>
        <taxon>Eurotiomycetes</taxon>
        <taxon>Eurotiomycetidae</taxon>
        <taxon>Onygenales</taxon>
        <taxon>Onygenaceae</taxon>
        <taxon>Coccidioides</taxon>
    </lineage>
</organism>
<protein>
    <submittedName>
        <fullName evidence="1">Uncharacterized protein</fullName>
    </submittedName>
</protein>
<reference evidence="2" key="2">
    <citation type="journal article" date="2009" name="Genome Res.">
        <title>Comparative genomic analyses of the human fungal pathogens Coccidioides and their relatives.</title>
        <authorList>
            <person name="Sharpton T.J."/>
            <person name="Stajich J.E."/>
            <person name="Rounsley S.D."/>
            <person name="Gardner M.J."/>
            <person name="Wortman J.R."/>
            <person name="Jordar V.S."/>
            <person name="Maiti R."/>
            <person name="Kodira C.D."/>
            <person name="Neafsey D.E."/>
            <person name="Zeng Q."/>
            <person name="Hung C.-Y."/>
            <person name="McMahan C."/>
            <person name="Muszewska A."/>
            <person name="Grynberg M."/>
            <person name="Mandel M.A."/>
            <person name="Kellner E.M."/>
            <person name="Barker B.M."/>
            <person name="Galgiani J.N."/>
            <person name="Orbach M.J."/>
            <person name="Kirkland T.N."/>
            <person name="Cole G.T."/>
            <person name="Henn M.R."/>
            <person name="Birren B.W."/>
            <person name="Taylor J.W."/>
        </authorList>
    </citation>
    <scope>NUCLEOTIDE SEQUENCE [LARGE SCALE GENOMIC DNA]</scope>
    <source>
        <strain evidence="2">RMSCC 3488</strain>
    </source>
</reference>
<name>A0A0J6FR24_COCPO</name>
<dbReference type="AlphaFoldDB" id="A0A0J6FR24"/>
<accession>A0A0J6FR24</accession>
<proteinExistence type="predicted"/>
<dbReference type="VEuPathDB" id="FungiDB:CPAG_08210"/>